<gene>
    <name evidence="2" type="ORF">NDU88_004246</name>
</gene>
<name>A0AAV7MXY0_PLEWA</name>
<proteinExistence type="predicted"/>
<feature type="compositionally biased region" description="Low complexity" evidence="1">
    <location>
        <begin position="1"/>
        <end position="22"/>
    </location>
</feature>
<reference evidence="2" key="1">
    <citation type="journal article" date="2022" name="bioRxiv">
        <title>Sequencing and chromosome-scale assembly of the giantPleurodeles waltlgenome.</title>
        <authorList>
            <person name="Brown T."/>
            <person name="Elewa A."/>
            <person name="Iarovenko S."/>
            <person name="Subramanian E."/>
            <person name="Araus A.J."/>
            <person name="Petzold A."/>
            <person name="Susuki M."/>
            <person name="Suzuki K.-i.T."/>
            <person name="Hayashi T."/>
            <person name="Toyoda A."/>
            <person name="Oliveira C."/>
            <person name="Osipova E."/>
            <person name="Leigh N.D."/>
            <person name="Simon A."/>
            <person name="Yun M.H."/>
        </authorList>
    </citation>
    <scope>NUCLEOTIDE SEQUENCE</scope>
    <source>
        <strain evidence="2">20211129_DDA</strain>
        <tissue evidence="2">Liver</tissue>
    </source>
</reference>
<feature type="compositionally biased region" description="Basic and acidic residues" evidence="1">
    <location>
        <begin position="103"/>
        <end position="114"/>
    </location>
</feature>
<evidence type="ECO:0000256" key="1">
    <source>
        <dbReference type="SAM" id="MobiDB-lite"/>
    </source>
</evidence>
<accession>A0AAV7MXY0</accession>
<evidence type="ECO:0000313" key="3">
    <source>
        <dbReference type="Proteomes" id="UP001066276"/>
    </source>
</evidence>
<feature type="region of interest" description="Disordered" evidence="1">
    <location>
        <begin position="1"/>
        <end position="114"/>
    </location>
</feature>
<keyword evidence="3" id="KW-1185">Reference proteome</keyword>
<dbReference type="AlphaFoldDB" id="A0AAV7MXY0"/>
<dbReference type="EMBL" id="JANPWB010000013">
    <property type="protein sequence ID" value="KAJ1106848.1"/>
    <property type="molecule type" value="Genomic_DNA"/>
</dbReference>
<organism evidence="2 3">
    <name type="scientific">Pleurodeles waltl</name>
    <name type="common">Iberian ribbed newt</name>
    <dbReference type="NCBI Taxonomy" id="8319"/>
    <lineage>
        <taxon>Eukaryota</taxon>
        <taxon>Metazoa</taxon>
        <taxon>Chordata</taxon>
        <taxon>Craniata</taxon>
        <taxon>Vertebrata</taxon>
        <taxon>Euteleostomi</taxon>
        <taxon>Amphibia</taxon>
        <taxon>Batrachia</taxon>
        <taxon>Caudata</taxon>
        <taxon>Salamandroidea</taxon>
        <taxon>Salamandridae</taxon>
        <taxon>Pleurodelinae</taxon>
        <taxon>Pleurodeles</taxon>
    </lineage>
</organism>
<feature type="compositionally biased region" description="Low complexity" evidence="1">
    <location>
        <begin position="56"/>
        <end position="68"/>
    </location>
</feature>
<evidence type="ECO:0000313" key="2">
    <source>
        <dbReference type="EMBL" id="KAJ1106848.1"/>
    </source>
</evidence>
<dbReference type="Proteomes" id="UP001066276">
    <property type="component" value="Chromosome 9"/>
</dbReference>
<protein>
    <submittedName>
        <fullName evidence="2">Uncharacterized protein</fullName>
    </submittedName>
</protein>
<sequence length="114" mass="12030">MGHGAGSSRSPGPRQPRPGSHHTSPPLPMALSLGPRPGRPERVPFYAAGLGHCAGSRRSPGPRQSRSGVYRTSPPLPTALSLGPRPGPGRPERGRRSVFSTDHPVRVCDDAGFR</sequence>
<comment type="caution">
    <text evidence="2">The sequence shown here is derived from an EMBL/GenBank/DDBJ whole genome shotgun (WGS) entry which is preliminary data.</text>
</comment>